<dbReference type="Proteomes" id="UP000237755">
    <property type="component" value="Unassembled WGS sequence"/>
</dbReference>
<sequence>MQELHPRLRGYFAAIPPGWHGWGAGVFDTAGTPRRWLRPVLRVLHRQGILLAGWQRDVPFTVRNEPGERHTVRAVRRFHLHSGEWAMVDEIGLDGRGRLIDRLGHAGLVEAEFAADVAGGALRLRSTRVTLCLGRLRLRVPGFLAPTVLLIERWDDAEERQVIALTMTAPLLGTLYEYGGSFRYEIRQGEGHP</sequence>
<name>A0ABX5B097_9MICO</name>
<dbReference type="EMBL" id="MPZN01000001">
    <property type="protein sequence ID" value="PPL20596.1"/>
    <property type="molecule type" value="Genomic_DNA"/>
</dbReference>
<evidence type="ECO:0000259" key="1">
    <source>
        <dbReference type="Pfam" id="PF13761"/>
    </source>
</evidence>
<reference evidence="2 3" key="1">
    <citation type="journal article" date="2008" name="Int. J. Syst. Evol. Microbiol.">
        <title>Leifsonia pindariensis sp. nov., isolated from the Pindari glacier of the Indian Himalayas, and emended description of the genus Leifsonia.</title>
        <authorList>
            <person name="Reddy G.S."/>
            <person name="Prabagaran S.R."/>
            <person name="Shivaji S."/>
        </authorList>
    </citation>
    <scope>NUCLEOTIDE SEQUENCE [LARGE SCALE GENOMIC DNA]</scope>
    <source>
        <strain evidence="2 3">PON 10</strain>
    </source>
</reference>
<dbReference type="Pfam" id="PF13761">
    <property type="entry name" value="DUF4166"/>
    <property type="match status" value="1"/>
</dbReference>
<proteinExistence type="predicted"/>
<gene>
    <name evidence="2" type="ORF">GY24_00490</name>
</gene>
<evidence type="ECO:0000313" key="2">
    <source>
        <dbReference type="EMBL" id="PPL20596.1"/>
    </source>
</evidence>
<feature type="domain" description="DUF4166" evidence="1">
    <location>
        <begin position="4"/>
        <end position="182"/>
    </location>
</feature>
<dbReference type="InterPro" id="IPR025311">
    <property type="entry name" value="DUF4166"/>
</dbReference>
<protein>
    <recommendedName>
        <fullName evidence="1">DUF4166 domain-containing protein</fullName>
    </recommendedName>
</protein>
<accession>A0ABX5B097</accession>
<evidence type="ECO:0000313" key="3">
    <source>
        <dbReference type="Proteomes" id="UP000237755"/>
    </source>
</evidence>
<comment type="caution">
    <text evidence="2">The sequence shown here is derived from an EMBL/GenBank/DDBJ whole genome shotgun (WGS) entry which is preliminary data.</text>
</comment>
<organism evidence="2 3">
    <name type="scientific">Microterricola pindariensis</name>
    <dbReference type="NCBI Taxonomy" id="478010"/>
    <lineage>
        <taxon>Bacteria</taxon>
        <taxon>Bacillati</taxon>
        <taxon>Actinomycetota</taxon>
        <taxon>Actinomycetes</taxon>
        <taxon>Micrococcales</taxon>
        <taxon>Microbacteriaceae</taxon>
        <taxon>Microterricola</taxon>
    </lineage>
</organism>
<keyword evidence="3" id="KW-1185">Reference proteome</keyword>